<evidence type="ECO:0000313" key="3">
    <source>
        <dbReference type="EMBL" id="PNR38278.1"/>
    </source>
</evidence>
<dbReference type="KEGG" id="ppp:112293898"/>
<proteinExistence type="predicted"/>
<evidence type="ECO:0000256" key="1">
    <source>
        <dbReference type="SAM" id="MobiDB-lite"/>
    </source>
</evidence>
<dbReference type="Proteomes" id="UP000006727">
    <property type="component" value="Chromosome 16"/>
</dbReference>
<sequence>MFNKFNKLRSGLRAPAQSEGVEHNGGNWIPMYISSGKGNVTKSTLRGKDPGLIADSEAVSAEGLFPVITGATSPMERLQRSSNTIDACQLPVAVDGHGKSSPKCPVVTVSRKSVEFIEEQPQNLVRKSWADEVANAYHSNGDSRRKSGEPVLRLRPQNCDSNRTVTSTESTFSRRDNSSRSWTTESISDDEEHIDRSTSSVFYASEGEDDSEGSAEYADAEEKFLQANTDYFETLSLENVRRDQYPKLSLHRHVYMDYASLALSSRFQMEEHMKIVMAQGHMFVGKSSSSADYASMAQVRLLEMFHTDSTEYTVVFTTGLKASFRLVANAYPFRKGSPILVAQDNHDAVNQLTAASVKAGGRPILAPLEETDLSLSNATLRPLMKRHIFQSSGSLFVYPAQSSITGIRHSMQLVNKAQTSGWHVLVDASTLLPTGTLNLSQHQPDFVLGSFQNIVGYPSGMGYLLVRRASFLVGHASHSNAITLAAKGSSTKVQNFHIVAEDESLSKLSFAGLDLGLQHLQTIGLDVIQTRVRALANWMVQNLKGLRHIDPDDWSLLNVYSPYMAEDRGNIISFNVLDSTGEVIVPSLVQRLAAKNQITLAVGSFSNPGVANLLGPAKDRVRNISVFERAPEFECVQVSLGPLSNFDDAYRVVYFLSRFRNQDYVSMEALGFMEESSLSSSQFG</sequence>
<dbReference type="InterPro" id="IPR015424">
    <property type="entry name" value="PyrdxlP-dep_Trfase"/>
</dbReference>
<dbReference type="AlphaFoldDB" id="A0A2K1J9S1"/>
<reference evidence="4" key="3">
    <citation type="submission" date="2020-12" db="UniProtKB">
        <authorList>
            <consortium name="EnsemblPlants"/>
        </authorList>
    </citation>
    <scope>IDENTIFICATION</scope>
</reference>
<reference evidence="3 5" key="1">
    <citation type="journal article" date="2008" name="Science">
        <title>The Physcomitrella genome reveals evolutionary insights into the conquest of land by plants.</title>
        <authorList>
            <person name="Rensing S."/>
            <person name="Lang D."/>
            <person name="Zimmer A."/>
            <person name="Terry A."/>
            <person name="Salamov A."/>
            <person name="Shapiro H."/>
            <person name="Nishiyama T."/>
            <person name="Perroud P.-F."/>
            <person name="Lindquist E."/>
            <person name="Kamisugi Y."/>
            <person name="Tanahashi T."/>
            <person name="Sakakibara K."/>
            <person name="Fujita T."/>
            <person name="Oishi K."/>
            <person name="Shin-I T."/>
            <person name="Kuroki Y."/>
            <person name="Toyoda A."/>
            <person name="Suzuki Y."/>
            <person name="Hashimoto A."/>
            <person name="Yamaguchi K."/>
            <person name="Sugano A."/>
            <person name="Kohara Y."/>
            <person name="Fujiyama A."/>
            <person name="Anterola A."/>
            <person name="Aoki S."/>
            <person name="Ashton N."/>
            <person name="Barbazuk W.B."/>
            <person name="Barker E."/>
            <person name="Bennetzen J."/>
            <person name="Bezanilla M."/>
            <person name="Blankenship R."/>
            <person name="Cho S.H."/>
            <person name="Dutcher S."/>
            <person name="Estelle M."/>
            <person name="Fawcett J.A."/>
            <person name="Gundlach H."/>
            <person name="Hanada K."/>
            <person name="Heyl A."/>
            <person name="Hicks K.A."/>
            <person name="Hugh J."/>
            <person name="Lohr M."/>
            <person name="Mayer K."/>
            <person name="Melkozernov A."/>
            <person name="Murata T."/>
            <person name="Nelson D."/>
            <person name="Pils B."/>
            <person name="Prigge M."/>
            <person name="Reiss B."/>
            <person name="Renner T."/>
            <person name="Rombauts S."/>
            <person name="Rushton P."/>
            <person name="Sanderfoot A."/>
            <person name="Schween G."/>
            <person name="Shiu S.-H."/>
            <person name="Stueber K."/>
            <person name="Theodoulou F.L."/>
            <person name="Tu H."/>
            <person name="Van de Peer Y."/>
            <person name="Verrier P.J."/>
            <person name="Waters E."/>
            <person name="Wood A."/>
            <person name="Yang L."/>
            <person name="Cove D."/>
            <person name="Cuming A."/>
            <person name="Hasebe M."/>
            <person name="Lucas S."/>
            <person name="Mishler D.B."/>
            <person name="Reski R."/>
            <person name="Grigoriev I."/>
            <person name="Quatrano R.S."/>
            <person name="Boore J.L."/>
        </authorList>
    </citation>
    <scope>NUCLEOTIDE SEQUENCE [LARGE SCALE GENOMIC DNA]</scope>
    <source>
        <strain evidence="4 5">cv. Gransden 2004</strain>
    </source>
</reference>
<feature type="region of interest" description="Disordered" evidence="1">
    <location>
        <begin position="1"/>
        <end position="27"/>
    </location>
</feature>
<dbReference type="Gramene" id="Pp3c16_23490V3.2">
    <property type="protein sequence ID" value="Pp3c16_23490V3.2"/>
    <property type="gene ID" value="Pp3c16_23490"/>
</dbReference>
<evidence type="ECO:0000313" key="5">
    <source>
        <dbReference type="Proteomes" id="UP000006727"/>
    </source>
</evidence>
<dbReference type="SUPFAM" id="SSF53383">
    <property type="entry name" value="PLP-dependent transferases"/>
    <property type="match status" value="1"/>
</dbReference>
<organism evidence="3">
    <name type="scientific">Physcomitrium patens</name>
    <name type="common">Spreading-leaved earth moss</name>
    <name type="synonym">Physcomitrella patens</name>
    <dbReference type="NCBI Taxonomy" id="3218"/>
    <lineage>
        <taxon>Eukaryota</taxon>
        <taxon>Viridiplantae</taxon>
        <taxon>Streptophyta</taxon>
        <taxon>Embryophyta</taxon>
        <taxon>Bryophyta</taxon>
        <taxon>Bryophytina</taxon>
        <taxon>Bryopsida</taxon>
        <taxon>Funariidae</taxon>
        <taxon>Funariales</taxon>
        <taxon>Funariaceae</taxon>
        <taxon>Physcomitrium</taxon>
    </lineage>
</organism>
<dbReference type="Pfam" id="PF00266">
    <property type="entry name" value="Aminotran_5"/>
    <property type="match status" value="1"/>
</dbReference>
<evidence type="ECO:0000313" key="4">
    <source>
        <dbReference type="EnsemblPlants" id="Pp3c16_23490V3.1"/>
    </source>
</evidence>
<dbReference type="EMBL" id="ABEU02000016">
    <property type="protein sequence ID" value="PNR38278.1"/>
    <property type="molecule type" value="Genomic_DNA"/>
</dbReference>
<dbReference type="PANTHER" id="PTHR14237:SF62">
    <property type="entry name" value="AMINOTRANSFERASE CLASS V DOMAIN-CONTAINING PROTEIN"/>
    <property type="match status" value="1"/>
</dbReference>
<feature type="region of interest" description="Disordered" evidence="1">
    <location>
        <begin position="138"/>
        <end position="217"/>
    </location>
</feature>
<dbReference type="RefSeq" id="XP_024399625.1">
    <property type="nucleotide sequence ID" value="XM_024543857.2"/>
</dbReference>
<dbReference type="PaxDb" id="3218-PP1S4_295V6.1"/>
<dbReference type="InterPro" id="IPR015421">
    <property type="entry name" value="PyrdxlP-dep_Trfase_major"/>
</dbReference>
<gene>
    <name evidence="4" type="primary">LOC112293898</name>
    <name evidence="3" type="ORF">PHYPA_021389</name>
</gene>
<evidence type="ECO:0000259" key="2">
    <source>
        <dbReference type="Pfam" id="PF00266"/>
    </source>
</evidence>
<dbReference type="InterPro" id="IPR015422">
    <property type="entry name" value="PyrdxlP-dep_Trfase_small"/>
</dbReference>
<dbReference type="InterPro" id="IPR000192">
    <property type="entry name" value="Aminotrans_V_dom"/>
</dbReference>
<dbReference type="GeneID" id="112293898"/>
<name>A0A2K1J9S1_PHYPA</name>
<dbReference type="Gramene" id="Pp3c16_23490V3.3">
    <property type="protein sequence ID" value="Pp3c16_23490V3.3"/>
    <property type="gene ID" value="Pp3c16_23490"/>
</dbReference>
<feature type="domain" description="Aminotransferase class V" evidence="2">
    <location>
        <begin position="303"/>
        <end position="582"/>
    </location>
</feature>
<dbReference type="EnsemblPlants" id="Pp3c16_23490V3.2">
    <property type="protein sequence ID" value="Pp3c16_23490V3.2"/>
    <property type="gene ID" value="Pp3c16_23490"/>
</dbReference>
<dbReference type="Gramene" id="Pp3c16_23490V3.1">
    <property type="protein sequence ID" value="Pp3c16_23490V3.1"/>
    <property type="gene ID" value="Pp3c16_23490"/>
</dbReference>
<keyword evidence="5" id="KW-1185">Reference proteome</keyword>
<dbReference type="PANTHER" id="PTHR14237">
    <property type="entry name" value="MOLYBDOPTERIN COFACTOR SULFURASE MOSC"/>
    <property type="match status" value="1"/>
</dbReference>
<accession>A0A2K1J9S1</accession>
<dbReference type="STRING" id="3218.A0A2K1J9S1"/>
<dbReference type="Gene3D" id="3.90.1150.10">
    <property type="entry name" value="Aspartate Aminotransferase, domain 1"/>
    <property type="match status" value="1"/>
</dbReference>
<protein>
    <recommendedName>
        <fullName evidence="2">Aminotransferase class V domain-containing protein</fullName>
    </recommendedName>
</protein>
<reference evidence="3 5" key="2">
    <citation type="journal article" date="2018" name="Plant J.">
        <title>The Physcomitrella patens chromosome-scale assembly reveals moss genome structure and evolution.</title>
        <authorList>
            <person name="Lang D."/>
            <person name="Ullrich K.K."/>
            <person name="Murat F."/>
            <person name="Fuchs J."/>
            <person name="Jenkins J."/>
            <person name="Haas F.B."/>
            <person name="Piednoel M."/>
            <person name="Gundlach H."/>
            <person name="Van Bel M."/>
            <person name="Meyberg R."/>
            <person name="Vives C."/>
            <person name="Morata J."/>
            <person name="Symeonidi A."/>
            <person name="Hiss M."/>
            <person name="Muchero W."/>
            <person name="Kamisugi Y."/>
            <person name="Saleh O."/>
            <person name="Blanc G."/>
            <person name="Decker E.L."/>
            <person name="van Gessel N."/>
            <person name="Grimwood J."/>
            <person name="Hayes R.D."/>
            <person name="Graham S.W."/>
            <person name="Gunter L.E."/>
            <person name="McDaniel S.F."/>
            <person name="Hoernstein S.N.W."/>
            <person name="Larsson A."/>
            <person name="Li F.W."/>
            <person name="Perroud P.F."/>
            <person name="Phillips J."/>
            <person name="Ranjan P."/>
            <person name="Rokshar D.S."/>
            <person name="Rothfels C.J."/>
            <person name="Schneider L."/>
            <person name="Shu S."/>
            <person name="Stevenson D.W."/>
            <person name="Thummler F."/>
            <person name="Tillich M."/>
            <person name="Villarreal Aguilar J.C."/>
            <person name="Widiez T."/>
            <person name="Wong G.K."/>
            <person name="Wymore A."/>
            <person name="Zhang Y."/>
            <person name="Zimmer A.D."/>
            <person name="Quatrano R.S."/>
            <person name="Mayer K.F.X."/>
            <person name="Goodstein D."/>
            <person name="Casacuberta J.M."/>
            <person name="Vandepoele K."/>
            <person name="Reski R."/>
            <person name="Cuming A.C."/>
            <person name="Tuskan G.A."/>
            <person name="Maumus F."/>
            <person name="Salse J."/>
            <person name="Schmutz J."/>
            <person name="Rensing S.A."/>
        </authorList>
    </citation>
    <scope>NUCLEOTIDE SEQUENCE [LARGE SCALE GENOMIC DNA]</scope>
    <source>
        <strain evidence="4 5">cv. Gransden 2004</strain>
    </source>
</reference>
<feature type="compositionally biased region" description="Polar residues" evidence="1">
    <location>
        <begin position="158"/>
        <end position="171"/>
    </location>
</feature>
<dbReference type="EnsemblPlants" id="Pp3c16_23490V3.1">
    <property type="protein sequence ID" value="Pp3c16_23490V3.1"/>
    <property type="gene ID" value="Pp3c16_23490"/>
</dbReference>
<dbReference type="Gene3D" id="3.40.640.10">
    <property type="entry name" value="Type I PLP-dependent aspartate aminotransferase-like (Major domain)"/>
    <property type="match status" value="1"/>
</dbReference>
<dbReference type="OrthoDB" id="10264306at2759"/>
<dbReference type="EnsemblPlants" id="Pp3c16_23490V3.3">
    <property type="protein sequence ID" value="Pp3c16_23490V3.3"/>
    <property type="gene ID" value="Pp3c16_23490"/>
</dbReference>